<dbReference type="PANTHER" id="PTHR37937:SF1">
    <property type="entry name" value="CONJUGATIVE TRANSFER: DNA TRANSPORT"/>
    <property type="match status" value="1"/>
</dbReference>
<evidence type="ECO:0000256" key="3">
    <source>
        <dbReference type="ARBA" id="ARBA00022475"/>
    </source>
</evidence>
<dbReference type="CDD" id="cd01127">
    <property type="entry name" value="TrwB_TraG_TraD_VirD4"/>
    <property type="match status" value="1"/>
</dbReference>
<evidence type="ECO:0000313" key="9">
    <source>
        <dbReference type="Proteomes" id="UP000266066"/>
    </source>
</evidence>
<evidence type="ECO:0000256" key="2">
    <source>
        <dbReference type="ARBA" id="ARBA00008806"/>
    </source>
</evidence>
<sequence length="342" mass="38514">MQTTKKKPSLIFILVGAVLAGYLGYLINGAWTEGIAFNEFMDRFNEVCAVPFANYYNSNTVKAVAIALGIYAMAIVMYYTSQRNYMPGKEFGTARFENPKQVKKILADKDENFNRILSQNVKMSLDFRRLKLNGNILICGGSGAGKTFYEVKPNLMQMPHNCSFICTDPKGEILRSCGQMLKNNGYNLKVINLLEMDKSDCYNPFSYIREETDVVKLITNLISNTTPKGATPSDPFWEKAEGLFLQAIFYYVWLEVQPAKRNFETVLKLLGEAEVTEQGKASKLDVRMKFLEESSPLGANHPAVKQYNKCMRGAGDTVRSIIISANSRLAFLENKQVLRLLS</sequence>
<evidence type="ECO:0000256" key="6">
    <source>
        <dbReference type="ARBA" id="ARBA00023136"/>
    </source>
</evidence>
<gene>
    <name evidence="8" type="ORF">DWY38_17085</name>
</gene>
<comment type="similarity">
    <text evidence="2">Belongs to the VirD4/TraG family.</text>
</comment>
<dbReference type="Pfam" id="PF02534">
    <property type="entry name" value="T4SS-DNA_transf"/>
    <property type="match status" value="1"/>
</dbReference>
<dbReference type="AlphaFoldDB" id="A0A395UVQ4"/>
<dbReference type="SUPFAM" id="SSF52540">
    <property type="entry name" value="P-loop containing nucleoside triphosphate hydrolases"/>
    <property type="match status" value="1"/>
</dbReference>
<protein>
    <submittedName>
        <fullName evidence="8">Type IV secretory system conjugative DNA transfer family protein</fullName>
    </submittedName>
</protein>
<evidence type="ECO:0000256" key="7">
    <source>
        <dbReference type="SAM" id="Phobius"/>
    </source>
</evidence>
<evidence type="ECO:0000256" key="5">
    <source>
        <dbReference type="ARBA" id="ARBA00022989"/>
    </source>
</evidence>
<name>A0A395UVQ4_9FIRM</name>
<accession>A0A395UVQ4</accession>
<comment type="caution">
    <text evidence="8">The sequence shown here is derived from an EMBL/GenBank/DDBJ whole genome shotgun (WGS) entry which is preliminary data.</text>
</comment>
<keyword evidence="6 7" id="KW-0472">Membrane</keyword>
<dbReference type="InterPro" id="IPR027417">
    <property type="entry name" value="P-loop_NTPase"/>
</dbReference>
<evidence type="ECO:0000256" key="4">
    <source>
        <dbReference type="ARBA" id="ARBA00022692"/>
    </source>
</evidence>
<dbReference type="PANTHER" id="PTHR37937">
    <property type="entry name" value="CONJUGATIVE TRANSFER: DNA TRANSPORT"/>
    <property type="match status" value="1"/>
</dbReference>
<comment type="subcellular location">
    <subcellularLocation>
        <location evidence="1">Cell membrane</location>
        <topology evidence="1">Multi-pass membrane protein</topology>
    </subcellularLocation>
</comment>
<evidence type="ECO:0000313" key="8">
    <source>
        <dbReference type="EMBL" id="RGR49769.1"/>
    </source>
</evidence>
<feature type="transmembrane region" description="Helical" evidence="7">
    <location>
        <begin position="12"/>
        <end position="31"/>
    </location>
</feature>
<organism evidence="8 9">
    <name type="scientific">Agathobacter rectalis</name>
    <dbReference type="NCBI Taxonomy" id="39491"/>
    <lineage>
        <taxon>Bacteria</taxon>
        <taxon>Bacillati</taxon>
        <taxon>Bacillota</taxon>
        <taxon>Clostridia</taxon>
        <taxon>Lachnospirales</taxon>
        <taxon>Lachnospiraceae</taxon>
        <taxon>Agathobacter</taxon>
    </lineage>
</organism>
<dbReference type="RefSeq" id="WP_147335079.1">
    <property type="nucleotide sequence ID" value="NZ_QRUJ01000080.1"/>
</dbReference>
<dbReference type="Proteomes" id="UP000266066">
    <property type="component" value="Unassembled WGS sequence"/>
</dbReference>
<dbReference type="Gene3D" id="3.40.50.300">
    <property type="entry name" value="P-loop containing nucleotide triphosphate hydrolases"/>
    <property type="match status" value="1"/>
</dbReference>
<feature type="transmembrane region" description="Helical" evidence="7">
    <location>
        <begin position="60"/>
        <end position="79"/>
    </location>
</feature>
<dbReference type="InterPro" id="IPR051539">
    <property type="entry name" value="T4SS-coupling_protein"/>
</dbReference>
<reference evidence="8 9" key="1">
    <citation type="submission" date="2018-08" db="EMBL/GenBank/DDBJ databases">
        <title>A genome reference for cultivated species of the human gut microbiota.</title>
        <authorList>
            <person name="Zou Y."/>
            <person name="Xue W."/>
            <person name="Luo G."/>
        </authorList>
    </citation>
    <scope>NUCLEOTIDE SEQUENCE [LARGE SCALE GENOMIC DNA]</scope>
    <source>
        <strain evidence="8 9">AF25-15</strain>
    </source>
</reference>
<keyword evidence="3" id="KW-1003">Cell membrane</keyword>
<dbReference type="EMBL" id="QRUJ01000080">
    <property type="protein sequence ID" value="RGR49769.1"/>
    <property type="molecule type" value="Genomic_DNA"/>
</dbReference>
<keyword evidence="4 7" id="KW-0812">Transmembrane</keyword>
<dbReference type="InterPro" id="IPR003688">
    <property type="entry name" value="TraG/VirD4"/>
</dbReference>
<dbReference type="GO" id="GO:0005886">
    <property type="term" value="C:plasma membrane"/>
    <property type="evidence" value="ECO:0007669"/>
    <property type="project" value="UniProtKB-SubCell"/>
</dbReference>
<evidence type="ECO:0000256" key="1">
    <source>
        <dbReference type="ARBA" id="ARBA00004651"/>
    </source>
</evidence>
<feature type="non-terminal residue" evidence="8">
    <location>
        <position position="342"/>
    </location>
</feature>
<keyword evidence="5 7" id="KW-1133">Transmembrane helix</keyword>
<proteinExistence type="inferred from homology"/>